<evidence type="ECO:0000256" key="6">
    <source>
        <dbReference type="ARBA" id="ARBA00023136"/>
    </source>
</evidence>
<evidence type="ECO:0000256" key="3">
    <source>
        <dbReference type="ARBA" id="ARBA00022475"/>
    </source>
</evidence>
<evidence type="ECO:0000256" key="4">
    <source>
        <dbReference type="ARBA" id="ARBA00022692"/>
    </source>
</evidence>
<reference evidence="8 9" key="1">
    <citation type="submission" date="2016-08" db="EMBL/GenBank/DDBJ databases">
        <title>Draft genome of Amylibacter sp. strain 4G11.</title>
        <authorList>
            <person name="Wong S.-K."/>
            <person name="Hamasaki K."/>
            <person name="Yoshizawa S."/>
        </authorList>
    </citation>
    <scope>NUCLEOTIDE SEQUENCE [LARGE SCALE GENOMIC DNA]</scope>
    <source>
        <strain evidence="8 9">4G11</strain>
    </source>
</reference>
<comment type="similarity">
    <text evidence="2">Belongs to the CPA3 antiporters (TC 2.A.63) subunit C family.</text>
</comment>
<evidence type="ECO:0000256" key="5">
    <source>
        <dbReference type="ARBA" id="ARBA00022989"/>
    </source>
</evidence>
<evidence type="ECO:0000313" key="9">
    <source>
        <dbReference type="Proteomes" id="UP000231516"/>
    </source>
</evidence>
<gene>
    <name evidence="8" type="ORF">BFP76_13495</name>
</gene>
<protein>
    <submittedName>
        <fullName evidence="8">Na+/H+ antiporter subunit C</fullName>
    </submittedName>
</protein>
<keyword evidence="3" id="KW-1003">Cell membrane</keyword>
<dbReference type="PANTHER" id="PTHR34583:SF2">
    <property type="entry name" value="ANTIPORTER SUBUNIT MNHC2-RELATED"/>
    <property type="match status" value="1"/>
</dbReference>
<dbReference type="EMBL" id="MDGM01000007">
    <property type="protein sequence ID" value="PIB25989.1"/>
    <property type="molecule type" value="Genomic_DNA"/>
</dbReference>
<evidence type="ECO:0000256" key="2">
    <source>
        <dbReference type="ARBA" id="ARBA00010388"/>
    </source>
</evidence>
<dbReference type="Proteomes" id="UP000231516">
    <property type="component" value="Unassembled WGS sequence"/>
</dbReference>
<evidence type="ECO:0000256" key="7">
    <source>
        <dbReference type="SAM" id="Phobius"/>
    </source>
</evidence>
<comment type="caution">
    <text evidence="8">The sequence shown here is derived from an EMBL/GenBank/DDBJ whole genome shotgun (WGS) entry which is preliminary data.</text>
</comment>
<evidence type="ECO:0000256" key="1">
    <source>
        <dbReference type="ARBA" id="ARBA00004651"/>
    </source>
</evidence>
<dbReference type="RefSeq" id="WP_165775650.1">
    <property type="nucleotide sequence ID" value="NZ_MDGM01000007.1"/>
</dbReference>
<proteinExistence type="inferred from homology"/>
<sequence length="145" mass="15807">MDWDFIAGHVNYWMFIVLMMTGLYIVVSSGNLVKKIVGLNIFQVAVFMLYISIGKITGGTAPIFPSNSKGYLEIDPSIVYSNPLPHVLILTAIVVGVATTSLGLALIIRIREEFDTVESDDLVKIEQQLTSADNKEHGDAMGGMA</sequence>
<keyword evidence="6 7" id="KW-0472">Membrane</keyword>
<dbReference type="GO" id="GO:0005886">
    <property type="term" value="C:plasma membrane"/>
    <property type="evidence" value="ECO:0007669"/>
    <property type="project" value="UniProtKB-SubCell"/>
</dbReference>
<comment type="subcellular location">
    <subcellularLocation>
        <location evidence="1">Cell membrane</location>
        <topology evidence="1">Multi-pass membrane protein</topology>
    </subcellularLocation>
</comment>
<keyword evidence="5 7" id="KW-1133">Transmembrane helix</keyword>
<keyword evidence="9" id="KW-1185">Reference proteome</keyword>
<dbReference type="InterPro" id="IPR039428">
    <property type="entry name" value="NUOK/Mnh_C1-like"/>
</dbReference>
<dbReference type="AlphaFoldDB" id="A0A2G5K9Z6"/>
<name>A0A2G5K9Z6_9RHOB</name>
<dbReference type="Gene3D" id="1.10.287.3510">
    <property type="match status" value="1"/>
</dbReference>
<feature type="transmembrane region" description="Helical" evidence="7">
    <location>
        <begin position="84"/>
        <end position="108"/>
    </location>
</feature>
<dbReference type="InterPro" id="IPR050601">
    <property type="entry name" value="CPA3_antiporter_subunitC"/>
</dbReference>
<feature type="transmembrane region" description="Helical" evidence="7">
    <location>
        <begin position="45"/>
        <end position="64"/>
    </location>
</feature>
<dbReference type="PANTHER" id="PTHR34583">
    <property type="entry name" value="ANTIPORTER SUBUNIT MNHC2-RELATED"/>
    <property type="match status" value="1"/>
</dbReference>
<dbReference type="NCBIfam" id="NF005624">
    <property type="entry name" value="PRK07375.2-3"/>
    <property type="match status" value="1"/>
</dbReference>
<keyword evidence="4 7" id="KW-0812">Transmembrane</keyword>
<dbReference type="Pfam" id="PF00420">
    <property type="entry name" value="Oxidored_q2"/>
    <property type="match status" value="1"/>
</dbReference>
<accession>A0A2G5K9Z6</accession>
<feature type="transmembrane region" description="Helical" evidence="7">
    <location>
        <begin position="12"/>
        <end position="33"/>
    </location>
</feature>
<organism evidence="8 9">
    <name type="scientific">Paramylibacter kogurei</name>
    <dbReference type="NCBI Taxonomy" id="1889778"/>
    <lineage>
        <taxon>Bacteria</taxon>
        <taxon>Pseudomonadati</taxon>
        <taxon>Pseudomonadota</taxon>
        <taxon>Alphaproteobacteria</taxon>
        <taxon>Rhodobacterales</taxon>
        <taxon>Paracoccaceae</taxon>
        <taxon>Paramylibacter</taxon>
    </lineage>
</organism>
<evidence type="ECO:0000313" key="8">
    <source>
        <dbReference type="EMBL" id="PIB25989.1"/>
    </source>
</evidence>